<evidence type="ECO:0000313" key="1">
    <source>
        <dbReference type="EMBL" id="BBL07492.1"/>
    </source>
</evidence>
<name>A0A4Y1X388_9BACT</name>
<protein>
    <submittedName>
        <fullName evidence="1">Uncharacterized protein</fullName>
    </submittedName>
</protein>
<dbReference type="KEGG" id="ada:A5CPEGH6_21300"/>
<accession>A0A4Y1X388</accession>
<gene>
    <name evidence="1" type="ORF">A5CPEGH6_21300</name>
</gene>
<dbReference type="EMBL" id="AP019736">
    <property type="protein sequence ID" value="BBL07492.1"/>
    <property type="molecule type" value="Genomic_DNA"/>
</dbReference>
<dbReference type="AlphaFoldDB" id="A0A4Y1X388"/>
<sequence>MRPEVSGRTGVLPDGNRPLKISKIFRTIQLPGIPDFPQRSGFTPETRNAGVRRIALRRDAGSVSGRTTLPQIPTCTGTAFPQLRQGTRRKPEAVRIFGPLYNAHPAPECGRRAKG</sequence>
<evidence type="ECO:0000313" key="2">
    <source>
        <dbReference type="Proteomes" id="UP000319374"/>
    </source>
</evidence>
<keyword evidence="2" id="KW-1185">Reference proteome</keyword>
<reference evidence="2" key="1">
    <citation type="submission" date="2019-06" db="EMBL/GenBank/DDBJ databases">
        <title>Alistipes onderdonkii subsp. vulgaris subsp. nov., Alistipes dispar sp. nov. and Alistipes communis sp. nov., isolated from human faeces, and creation of Alistipes onderdonkii subsp. onderdonkii subsp. nov.</title>
        <authorList>
            <person name="Sakamoto M."/>
            <person name="Ikeyama N."/>
            <person name="Ogata Y."/>
            <person name="Suda W."/>
            <person name="Iino T."/>
            <person name="Hattori M."/>
            <person name="Ohkuma M."/>
        </authorList>
    </citation>
    <scope>NUCLEOTIDE SEQUENCE [LARGE SCALE GENOMIC DNA]</scope>
    <source>
        <strain evidence="2">5CPEGH6</strain>
    </source>
</reference>
<organism evidence="1 2">
    <name type="scientific">Alistipes dispar</name>
    <dbReference type="NCBI Taxonomy" id="2585119"/>
    <lineage>
        <taxon>Bacteria</taxon>
        <taxon>Pseudomonadati</taxon>
        <taxon>Bacteroidota</taxon>
        <taxon>Bacteroidia</taxon>
        <taxon>Bacteroidales</taxon>
        <taxon>Rikenellaceae</taxon>
        <taxon>Alistipes</taxon>
    </lineage>
</organism>
<proteinExistence type="predicted"/>
<dbReference type="Proteomes" id="UP000319374">
    <property type="component" value="Chromosome"/>
</dbReference>